<evidence type="ECO:0000256" key="1">
    <source>
        <dbReference type="ARBA" id="ARBA00004141"/>
    </source>
</evidence>
<feature type="region of interest" description="Disordered" evidence="9">
    <location>
        <begin position="1000"/>
        <end position="1019"/>
    </location>
</feature>
<keyword evidence="7 10" id="KW-0472">Membrane</keyword>
<dbReference type="SUPFAM" id="SSF103473">
    <property type="entry name" value="MFS general substrate transporter"/>
    <property type="match status" value="1"/>
</dbReference>
<evidence type="ECO:0000256" key="10">
    <source>
        <dbReference type="SAM" id="Phobius"/>
    </source>
</evidence>
<dbReference type="InterPro" id="IPR029058">
    <property type="entry name" value="AB_hydrolase_fold"/>
</dbReference>
<dbReference type="Gene3D" id="1.20.1250.20">
    <property type="entry name" value="MFS general substrate transporter like domains"/>
    <property type="match status" value="2"/>
</dbReference>
<keyword evidence="6 10" id="KW-1133">Transmembrane helix</keyword>
<dbReference type="FunFam" id="1.20.1250.20:FF:000034">
    <property type="entry name" value="MFS general substrate transporter"/>
    <property type="match status" value="1"/>
</dbReference>
<keyword evidence="5" id="KW-0677">Repeat</keyword>
<dbReference type="Gene3D" id="3.40.50.1820">
    <property type="entry name" value="alpha/beta hydrolase"/>
    <property type="match status" value="1"/>
</dbReference>
<evidence type="ECO:0000256" key="5">
    <source>
        <dbReference type="ARBA" id="ARBA00022737"/>
    </source>
</evidence>
<organism evidence="12 13">
    <name type="scientific">Curvularia clavata</name>
    <dbReference type="NCBI Taxonomy" id="95742"/>
    <lineage>
        <taxon>Eukaryota</taxon>
        <taxon>Fungi</taxon>
        <taxon>Dikarya</taxon>
        <taxon>Ascomycota</taxon>
        <taxon>Pezizomycotina</taxon>
        <taxon>Dothideomycetes</taxon>
        <taxon>Pleosporomycetidae</taxon>
        <taxon>Pleosporales</taxon>
        <taxon>Pleosporineae</taxon>
        <taxon>Pleosporaceae</taxon>
        <taxon>Curvularia</taxon>
    </lineage>
</organism>
<dbReference type="InterPro" id="IPR056884">
    <property type="entry name" value="NPHP3-like_N"/>
</dbReference>
<feature type="repeat" description="ANK" evidence="8">
    <location>
        <begin position="1503"/>
        <end position="1535"/>
    </location>
</feature>
<dbReference type="PANTHER" id="PTHR43791">
    <property type="entry name" value="PERMEASE-RELATED"/>
    <property type="match status" value="1"/>
</dbReference>
<accession>A0A9Q9DN54</accession>
<proteinExistence type="inferred from homology"/>
<dbReference type="Pfam" id="PF05057">
    <property type="entry name" value="DUF676"/>
    <property type="match status" value="1"/>
</dbReference>
<feature type="repeat" description="ANK" evidence="8">
    <location>
        <begin position="1602"/>
        <end position="1634"/>
    </location>
</feature>
<dbReference type="SUPFAM" id="SSF48403">
    <property type="entry name" value="Ankyrin repeat"/>
    <property type="match status" value="1"/>
</dbReference>
<dbReference type="InterPro" id="IPR011701">
    <property type="entry name" value="MFS"/>
</dbReference>
<evidence type="ECO:0000256" key="9">
    <source>
        <dbReference type="SAM" id="MobiDB-lite"/>
    </source>
</evidence>
<feature type="transmembrane region" description="Helical" evidence="10">
    <location>
        <begin position="230"/>
        <end position="252"/>
    </location>
</feature>
<dbReference type="SUPFAM" id="SSF53474">
    <property type="entry name" value="alpha/beta-Hydrolases"/>
    <property type="match status" value="1"/>
</dbReference>
<dbReference type="Proteomes" id="UP001056012">
    <property type="component" value="Chromosome 1"/>
</dbReference>
<dbReference type="InterPro" id="IPR036770">
    <property type="entry name" value="Ankyrin_rpt-contain_sf"/>
</dbReference>
<gene>
    <name evidence="12" type="ORF">yc1106_00121</name>
</gene>
<dbReference type="PROSITE" id="PS50088">
    <property type="entry name" value="ANK_REPEAT"/>
    <property type="match status" value="4"/>
</dbReference>
<dbReference type="OrthoDB" id="5086500at2759"/>
<dbReference type="InterPro" id="IPR002110">
    <property type="entry name" value="Ankyrin_rpt"/>
</dbReference>
<dbReference type="InterPro" id="IPR007751">
    <property type="entry name" value="DUF676_lipase-like"/>
</dbReference>
<protein>
    <recommendedName>
        <fullName evidence="11">Major facilitator superfamily (MFS) profile domain-containing protein</fullName>
    </recommendedName>
</protein>
<evidence type="ECO:0000259" key="11">
    <source>
        <dbReference type="PROSITE" id="PS50850"/>
    </source>
</evidence>
<dbReference type="SUPFAM" id="SSF52540">
    <property type="entry name" value="P-loop containing nucleoside triphosphate hydrolases"/>
    <property type="match status" value="2"/>
</dbReference>
<feature type="transmembrane region" description="Helical" evidence="10">
    <location>
        <begin position="373"/>
        <end position="392"/>
    </location>
</feature>
<dbReference type="Pfam" id="PF22939">
    <property type="entry name" value="WHD_GPIID"/>
    <property type="match status" value="1"/>
</dbReference>
<dbReference type="GO" id="GO:0016020">
    <property type="term" value="C:membrane"/>
    <property type="evidence" value="ECO:0007669"/>
    <property type="project" value="UniProtKB-SubCell"/>
</dbReference>
<keyword evidence="8" id="KW-0040">ANK repeat</keyword>
<dbReference type="Gene3D" id="3.40.50.300">
    <property type="entry name" value="P-loop containing nucleotide triphosphate hydrolases"/>
    <property type="match status" value="2"/>
</dbReference>
<dbReference type="PROSITE" id="PS50850">
    <property type="entry name" value="MFS"/>
    <property type="match status" value="1"/>
</dbReference>
<feature type="repeat" description="ANK" evidence="8">
    <location>
        <begin position="1540"/>
        <end position="1568"/>
    </location>
</feature>
<evidence type="ECO:0000256" key="3">
    <source>
        <dbReference type="ARBA" id="ARBA00022448"/>
    </source>
</evidence>
<comment type="subcellular location">
    <subcellularLocation>
        <location evidence="1">Membrane</location>
        <topology evidence="1">Multi-pass membrane protein</topology>
    </subcellularLocation>
</comment>
<keyword evidence="13" id="KW-1185">Reference proteome</keyword>
<name>A0A9Q9DN54_CURCL</name>
<dbReference type="Pfam" id="PF07690">
    <property type="entry name" value="MFS_1"/>
    <property type="match status" value="1"/>
</dbReference>
<evidence type="ECO:0000256" key="6">
    <source>
        <dbReference type="ARBA" id="ARBA00022989"/>
    </source>
</evidence>
<sequence length="1634" mass="183806">MARDVAVDSTEKDHTYAMEEIPMEKTSLANSPEHLHEAMKAGLSREDAEFLHSIDKATQKKIFHKVDWRLCPMLAVLYLISHLDRANIGNAKIEGLEKTLGMKGTDYNVALMVFFVPYVLFEIPSNMLLAKFKRPSYYMGTLTLCWGTVMTVMGLVQNLAGLCATRFFLGLFEAGFFPGAIYLVGQWYPPDRTQFRMALFYCASATSGAFSGLLAAAIAKMNGIAGLEGWRWIFILEGIVTVVLGISVFFLLPDSPDHAAGRWLTHDEARFLRLTHIVTRGLKRERRVNPDGKKERVKWGVIGQVVKDWQIYLQALVFASNAVPNYGLKFTMPQILKNMGFTSTTAQLMTAPPYACGAISALISSLLADRYTWRMPFIASAQALLIIAYAILFAKAEAIKDNVAVCYFAVHVACIGLYPILPGCNAWTINNLAGPEKRAVGIIAVHGLGGHYRETWSESNGKFWIYDFVPPKLRDSGVNSRVFSYGYNSSTAFSKAVTDITDEAAMLLERIRGERKSQSDLHKPIIFIAHSLGGILVKKAMVIAHERSREYGDLLHSIKGAMFFGTPHRGSDAAYWAAYAARVLKVIQLGRGTNVAFVSALQKNSEVFANISEQWVERTAPLRIRTFYETERLHGELVVDKDSAKLGIVNEVAIGIAGSDHRSMCKFGDSNSQKYRPVRDAIEELAEHALGRQIASTASHLNGDDYAKQILLFSGVKVAKSNPPASFNPSWDDHATEESLEWLTKSAEYKTWENNEDSASLWLHGQPGDGKTFAMAYVLKSFSRQPIYTQKRLVASVFCSRTDSDIGLVTALALQFIRKDEYRVHVAQEKMDITNFYKKKHSDSEIGRNLWKLLEILIVTEPDYEAVILIDGIDELSIRMRRSFFESFFALQTKIQQTMVVRVLISSRQYADIREALGHYPSIEKDKERKECLATLFFQEWNSRETRVEKFAIGGGWLSSNDAYQRWISDPTHNLLWIEGKPGSGKSTLAKHIVRKIRDERTASQATSSNPSDSHDDRNIPSIENEAVIIAEFYYSFRGGCKETSHELMLRSIVYQIWKQNYRLFPLIQDQYRELKQKGPVLWTYDDLKSALDSLHLIDFDLRVFIVVDAMDESESYNRTDILQFLHLLSSHENNCSSRCSIRLLVASRPEIKPDPHIGQYAHIILQKENDADIRVVVRNWIETTGMDDHDLLSEIQDYIVAHSDGVFLWVSLVLRDLKMYIESGGYRPSHLRAYLRGLPKELGGRDGYYRAMIDRLVVTSDQRTDQRERMEDGQRILAWTTFSKRPLLLSELTDVLAAPAQSKRMDLSDENLADHRPRDLNRGILSFCGGLVELQEAESGQIVQLIHLTVREFLLDRRPPPPAEPYDLDETQGDIEIAKIDSEFSHAEELIVHLSNYPLLTYAINHFEDHLHNSGSGIESTRIREEFKVFVRGLGEKESYPSLLLLRWIRSLNWTTLDLDIDEASAMNCLNILLNWAAKAGKDEASNALLALGAEINTRYTQQPTPLTNAARYNHLSTVKLLIENRANVDMQSGYYGDALQAASSKGHEQIVKLLLEGGANVNAQCGHYGNALQAASSNGHKQVIILLLERGADINARGGPYSTALQAASSEGHEQIVKLLLEGGTDVNAQDR</sequence>
<dbReference type="PROSITE" id="PS50297">
    <property type="entry name" value="ANK_REP_REGION"/>
    <property type="match status" value="4"/>
</dbReference>
<dbReference type="SMART" id="SM00248">
    <property type="entry name" value="ANK"/>
    <property type="match status" value="5"/>
</dbReference>
<feature type="transmembrane region" description="Helical" evidence="10">
    <location>
        <begin position="107"/>
        <end position="125"/>
    </location>
</feature>
<dbReference type="Gene3D" id="1.25.40.20">
    <property type="entry name" value="Ankyrin repeat-containing domain"/>
    <property type="match status" value="1"/>
</dbReference>
<dbReference type="Pfam" id="PF24883">
    <property type="entry name" value="NPHP3_N"/>
    <property type="match status" value="2"/>
</dbReference>
<dbReference type="GO" id="GO:0022857">
    <property type="term" value="F:transmembrane transporter activity"/>
    <property type="evidence" value="ECO:0007669"/>
    <property type="project" value="InterPro"/>
</dbReference>
<evidence type="ECO:0000256" key="7">
    <source>
        <dbReference type="ARBA" id="ARBA00023136"/>
    </source>
</evidence>
<feature type="transmembrane region" description="Helical" evidence="10">
    <location>
        <begin position="137"/>
        <end position="155"/>
    </location>
</feature>
<dbReference type="InterPro" id="IPR020846">
    <property type="entry name" value="MFS_dom"/>
</dbReference>
<dbReference type="InterPro" id="IPR054471">
    <property type="entry name" value="GPIID_WHD"/>
</dbReference>
<dbReference type="PANTHER" id="PTHR43791:SF54">
    <property type="entry name" value="MAJOR FACILITATOR SUPERFAMILY (MFS) PROFILE DOMAIN-CONTAINING PROTEIN-RELATED"/>
    <property type="match status" value="1"/>
</dbReference>
<dbReference type="InterPro" id="IPR036259">
    <property type="entry name" value="MFS_trans_sf"/>
</dbReference>
<keyword evidence="4 10" id="KW-0812">Transmembrane</keyword>
<comment type="similarity">
    <text evidence="2">Belongs to the putative lipase ROG1 family.</text>
</comment>
<feature type="transmembrane region" description="Helical" evidence="10">
    <location>
        <begin position="404"/>
        <end position="421"/>
    </location>
</feature>
<keyword evidence="3" id="KW-0813">Transport</keyword>
<feature type="transmembrane region" description="Helical" evidence="10">
    <location>
        <begin position="197"/>
        <end position="218"/>
    </location>
</feature>
<dbReference type="InterPro" id="IPR027417">
    <property type="entry name" value="P-loop_NTPase"/>
</dbReference>
<dbReference type="EMBL" id="CP089274">
    <property type="protein sequence ID" value="USP72847.1"/>
    <property type="molecule type" value="Genomic_DNA"/>
</dbReference>
<evidence type="ECO:0000313" key="13">
    <source>
        <dbReference type="Proteomes" id="UP001056012"/>
    </source>
</evidence>
<dbReference type="Pfam" id="PF12796">
    <property type="entry name" value="Ank_2"/>
    <property type="match status" value="2"/>
</dbReference>
<feature type="transmembrane region" description="Helical" evidence="10">
    <location>
        <begin position="167"/>
        <end position="185"/>
    </location>
</feature>
<feature type="domain" description="Major facilitator superfamily (MFS) profile" evidence="11">
    <location>
        <begin position="70"/>
        <end position="549"/>
    </location>
</feature>
<dbReference type="VEuPathDB" id="FungiDB:yc1106_00121"/>
<feature type="repeat" description="ANK" evidence="8">
    <location>
        <begin position="1569"/>
        <end position="1601"/>
    </location>
</feature>
<evidence type="ECO:0000256" key="8">
    <source>
        <dbReference type="PROSITE-ProRule" id="PRU00023"/>
    </source>
</evidence>
<evidence type="ECO:0000256" key="2">
    <source>
        <dbReference type="ARBA" id="ARBA00007920"/>
    </source>
</evidence>
<reference evidence="12" key="1">
    <citation type="submission" date="2021-12" db="EMBL/GenBank/DDBJ databases">
        <title>Curvularia clavata genome.</title>
        <authorList>
            <person name="Cao Y."/>
        </authorList>
    </citation>
    <scope>NUCLEOTIDE SEQUENCE</scope>
    <source>
        <strain evidence="12">Yc1106</strain>
    </source>
</reference>
<feature type="compositionally biased region" description="Polar residues" evidence="9">
    <location>
        <begin position="1003"/>
        <end position="1012"/>
    </location>
</feature>
<evidence type="ECO:0000256" key="4">
    <source>
        <dbReference type="ARBA" id="ARBA00022692"/>
    </source>
</evidence>
<evidence type="ECO:0000313" key="12">
    <source>
        <dbReference type="EMBL" id="USP72847.1"/>
    </source>
</evidence>